<sequence length="94" mass="10925">MSEKLMCVCGKKREQLNITNWKRHLDNCKARKIKISSRPISFFFPKPKKVRMNLLNTESNYCCSNVIPNDPSSNVNSDEPVEYSMSTPSYFKET</sequence>
<gene>
    <name evidence="2" type="ORF">FWK35_00037856</name>
</gene>
<proteinExistence type="predicted"/>
<feature type="region of interest" description="Disordered" evidence="1">
    <location>
        <begin position="70"/>
        <end position="94"/>
    </location>
</feature>
<name>A0A6G0VK23_APHCR</name>
<reference evidence="2 3" key="1">
    <citation type="submission" date="2019-08" db="EMBL/GenBank/DDBJ databases">
        <title>Whole genome of Aphis craccivora.</title>
        <authorList>
            <person name="Voronova N.V."/>
            <person name="Shulinski R.S."/>
            <person name="Bandarenka Y.V."/>
            <person name="Zhorov D.G."/>
            <person name="Warner D."/>
        </authorList>
    </citation>
    <scope>NUCLEOTIDE SEQUENCE [LARGE SCALE GENOMIC DNA]</scope>
    <source>
        <strain evidence="2">180601</strain>
        <tissue evidence="2">Whole Body</tissue>
    </source>
</reference>
<feature type="compositionally biased region" description="Polar residues" evidence="1">
    <location>
        <begin position="84"/>
        <end position="94"/>
    </location>
</feature>
<evidence type="ECO:0000313" key="2">
    <source>
        <dbReference type="EMBL" id="KAF0692168.1"/>
    </source>
</evidence>
<accession>A0A6G0VK23</accession>
<dbReference type="AlphaFoldDB" id="A0A6G0VK23"/>
<dbReference type="EMBL" id="VUJU01015764">
    <property type="protein sequence ID" value="KAF0692168.1"/>
    <property type="molecule type" value="Genomic_DNA"/>
</dbReference>
<comment type="caution">
    <text evidence="2">The sequence shown here is derived from an EMBL/GenBank/DDBJ whole genome shotgun (WGS) entry which is preliminary data.</text>
</comment>
<organism evidence="2 3">
    <name type="scientific">Aphis craccivora</name>
    <name type="common">Cowpea aphid</name>
    <dbReference type="NCBI Taxonomy" id="307492"/>
    <lineage>
        <taxon>Eukaryota</taxon>
        <taxon>Metazoa</taxon>
        <taxon>Ecdysozoa</taxon>
        <taxon>Arthropoda</taxon>
        <taxon>Hexapoda</taxon>
        <taxon>Insecta</taxon>
        <taxon>Pterygota</taxon>
        <taxon>Neoptera</taxon>
        <taxon>Paraneoptera</taxon>
        <taxon>Hemiptera</taxon>
        <taxon>Sternorrhyncha</taxon>
        <taxon>Aphidomorpha</taxon>
        <taxon>Aphidoidea</taxon>
        <taxon>Aphididae</taxon>
        <taxon>Aphidini</taxon>
        <taxon>Aphis</taxon>
        <taxon>Aphis</taxon>
    </lineage>
</organism>
<evidence type="ECO:0000313" key="3">
    <source>
        <dbReference type="Proteomes" id="UP000478052"/>
    </source>
</evidence>
<protein>
    <submittedName>
        <fullName evidence="2">Zinc finger MYM-type protein 1-like</fullName>
    </submittedName>
</protein>
<dbReference type="Proteomes" id="UP000478052">
    <property type="component" value="Unassembled WGS sequence"/>
</dbReference>
<evidence type="ECO:0000256" key="1">
    <source>
        <dbReference type="SAM" id="MobiDB-lite"/>
    </source>
</evidence>
<feature type="non-terminal residue" evidence="2">
    <location>
        <position position="94"/>
    </location>
</feature>
<keyword evidence="3" id="KW-1185">Reference proteome</keyword>
<dbReference type="OrthoDB" id="10518590at2759"/>